<feature type="compositionally biased region" description="Basic and acidic residues" evidence="1">
    <location>
        <begin position="1"/>
        <end position="15"/>
    </location>
</feature>
<evidence type="ECO:0008006" key="5">
    <source>
        <dbReference type="Google" id="ProtNLM"/>
    </source>
</evidence>
<feature type="transmembrane region" description="Helical" evidence="2">
    <location>
        <begin position="72"/>
        <end position="93"/>
    </location>
</feature>
<feature type="compositionally biased region" description="Low complexity" evidence="1">
    <location>
        <begin position="33"/>
        <end position="54"/>
    </location>
</feature>
<sequence length="137" mass="14391">MTDPRYDPRFQRGWDGDPAARVVNPPDPPDPAPAKASPAVAESVPADSVPAEPAAPDDDAWIEQPRYNPFRIALAVTGVALLAVGGWLTWVMVQGQQNMSTPDGAVFGQLPYLLMPPVVLAGLVAVIAAIAVGGRSR</sequence>
<dbReference type="EMBL" id="BSVB01000001">
    <property type="protein sequence ID" value="GMA94981.1"/>
    <property type="molecule type" value="Genomic_DNA"/>
</dbReference>
<organism evidence="3 4">
    <name type="scientific">Pseudolysinimonas kribbensis</name>
    <dbReference type="NCBI Taxonomy" id="433641"/>
    <lineage>
        <taxon>Bacteria</taxon>
        <taxon>Bacillati</taxon>
        <taxon>Actinomycetota</taxon>
        <taxon>Actinomycetes</taxon>
        <taxon>Micrococcales</taxon>
        <taxon>Microbacteriaceae</taxon>
        <taxon>Pseudolysinimonas</taxon>
    </lineage>
</organism>
<evidence type="ECO:0000256" key="1">
    <source>
        <dbReference type="SAM" id="MobiDB-lite"/>
    </source>
</evidence>
<evidence type="ECO:0000313" key="4">
    <source>
        <dbReference type="Proteomes" id="UP001157034"/>
    </source>
</evidence>
<dbReference type="RefSeq" id="WP_284253841.1">
    <property type="nucleotide sequence ID" value="NZ_BAAAQO010000002.1"/>
</dbReference>
<keyword evidence="2" id="KW-0812">Transmembrane</keyword>
<keyword evidence="2" id="KW-1133">Transmembrane helix</keyword>
<feature type="transmembrane region" description="Helical" evidence="2">
    <location>
        <begin position="113"/>
        <end position="134"/>
    </location>
</feature>
<gene>
    <name evidence="3" type="ORF">GCM10025881_18050</name>
</gene>
<proteinExistence type="predicted"/>
<evidence type="ECO:0000256" key="2">
    <source>
        <dbReference type="SAM" id="Phobius"/>
    </source>
</evidence>
<keyword evidence="4" id="KW-1185">Reference proteome</keyword>
<keyword evidence="2" id="KW-0472">Membrane</keyword>
<protein>
    <recommendedName>
        <fullName evidence="5">DUF3098 domain-containing protein</fullName>
    </recommendedName>
</protein>
<feature type="region of interest" description="Disordered" evidence="1">
    <location>
        <begin position="1"/>
        <end position="60"/>
    </location>
</feature>
<evidence type="ECO:0000313" key="3">
    <source>
        <dbReference type="EMBL" id="GMA94981.1"/>
    </source>
</evidence>
<name>A0ABQ6K5G4_9MICO</name>
<comment type="caution">
    <text evidence="3">The sequence shown here is derived from an EMBL/GenBank/DDBJ whole genome shotgun (WGS) entry which is preliminary data.</text>
</comment>
<accession>A0ABQ6K5G4</accession>
<reference evidence="4" key="1">
    <citation type="journal article" date="2019" name="Int. J. Syst. Evol. Microbiol.">
        <title>The Global Catalogue of Microorganisms (GCM) 10K type strain sequencing project: providing services to taxonomists for standard genome sequencing and annotation.</title>
        <authorList>
            <consortium name="The Broad Institute Genomics Platform"/>
            <consortium name="The Broad Institute Genome Sequencing Center for Infectious Disease"/>
            <person name="Wu L."/>
            <person name="Ma J."/>
        </authorList>
    </citation>
    <scope>NUCLEOTIDE SEQUENCE [LARGE SCALE GENOMIC DNA]</scope>
    <source>
        <strain evidence="4">NBRC 108894</strain>
    </source>
</reference>
<dbReference type="Proteomes" id="UP001157034">
    <property type="component" value="Unassembled WGS sequence"/>
</dbReference>